<sequence length="275" mass="30519">MLTTTNYSYTNPALMLLVQKPDHLLFSALHTLFYLLFTFQIDVQTFQIPSIAFTLGRVEGFIRVKISNIGIAVILNREIPLEYISPYFGIKSASERRMEIIENSVLEMQNNMVETMKKVQDVVDTIQQQQLLLNEELLKSKSNGASYPQSSRLSNEIKSELTSIKGILLSRKQFTPIPNITATLPPWQLSEESSNSNNNSHVELSVGKSSQSCINTAADKIKSDIKERMNPVAASGQSSADSSDISPVNSEDLAPDIEDISNVNESNNQDSAQST</sequence>
<organism evidence="2 3">
    <name type="scientific">Octopus vulgaris</name>
    <name type="common">Common octopus</name>
    <dbReference type="NCBI Taxonomy" id="6645"/>
    <lineage>
        <taxon>Eukaryota</taxon>
        <taxon>Metazoa</taxon>
        <taxon>Spiralia</taxon>
        <taxon>Lophotrochozoa</taxon>
        <taxon>Mollusca</taxon>
        <taxon>Cephalopoda</taxon>
        <taxon>Coleoidea</taxon>
        <taxon>Octopodiformes</taxon>
        <taxon>Octopoda</taxon>
        <taxon>Incirrata</taxon>
        <taxon>Octopodidae</taxon>
        <taxon>Octopus</taxon>
    </lineage>
</organism>
<evidence type="ECO:0000256" key="1">
    <source>
        <dbReference type="SAM" id="MobiDB-lite"/>
    </source>
</evidence>
<feature type="compositionally biased region" description="Low complexity" evidence="1">
    <location>
        <begin position="233"/>
        <end position="246"/>
    </location>
</feature>
<proteinExistence type="predicted"/>
<feature type="compositionally biased region" description="Polar residues" evidence="1">
    <location>
        <begin position="261"/>
        <end position="275"/>
    </location>
</feature>
<dbReference type="AlphaFoldDB" id="A0AA36AZA5"/>
<dbReference type="Proteomes" id="UP001162480">
    <property type="component" value="Chromosome 6"/>
</dbReference>
<dbReference type="EMBL" id="OX597819">
    <property type="protein sequence ID" value="CAI9723677.1"/>
    <property type="molecule type" value="Genomic_DNA"/>
</dbReference>
<reference evidence="2" key="1">
    <citation type="submission" date="2023-08" db="EMBL/GenBank/DDBJ databases">
        <authorList>
            <person name="Alioto T."/>
            <person name="Alioto T."/>
            <person name="Gomez Garrido J."/>
        </authorList>
    </citation>
    <scope>NUCLEOTIDE SEQUENCE</scope>
</reference>
<feature type="region of interest" description="Disordered" evidence="1">
    <location>
        <begin position="224"/>
        <end position="275"/>
    </location>
</feature>
<feature type="region of interest" description="Disordered" evidence="1">
    <location>
        <begin position="188"/>
        <end position="209"/>
    </location>
</feature>
<feature type="compositionally biased region" description="Low complexity" evidence="1">
    <location>
        <begin position="190"/>
        <end position="200"/>
    </location>
</feature>
<keyword evidence="3" id="KW-1185">Reference proteome</keyword>
<protein>
    <submittedName>
        <fullName evidence="2">Uncharacterized protein</fullName>
    </submittedName>
</protein>
<name>A0AA36AZA5_OCTVU</name>
<evidence type="ECO:0000313" key="2">
    <source>
        <dbReference type="EMBL" id="CAI9723677.1"/>
    </source>
</evidence>
<gene>
    <name evidence="2" type="ORF">OCTVUL_1B026757</name>
</gene>
<evidence type="ECO:0000313" key="3">
    <source>
        <dbReference type="Proteomes" id="UP001162480"/>
    </source>
</evidence>
<accession>A0AA36AZA5</accession>